<accession>A0A3S0IH38</accession>
<evidence type="ECO:0000313" key="3">
    <source>
        <dbReference type="Proteomes" id="UP000277007"/>
    </source>
</evidence>
<proteinExistence type="predicted"/>
<sequence length="194" mass="19857">MAAVPLLAGCPSTTAPTNAALPEARLTAAASRGVTPVPKVKPLPPNVAAAPVQTAALPDMGVPTPGPLPEGAVAAPLTSPASPLAASPTVPHPSPSTTPEALVGLSEGEMAKLLGTPVSREEASPGRVWRYAKGGCRLDVFFFMDMTQSQDFRALSYDMKSNPNGPDSDRQCFAQLLAQSTAVGLGPARAVRHD</sequence>
<protein>
    <submittedName>
        <fullName evidence="2">Uncharacterized protein</fullName>
    </submittedName>
</protein>
<gene>
    <name evidence="2" type="ORF">EJ903_06665</name>
</gene>
<comment type="caution">
    <text evidence="2">The sequence shown here is derived from an EMBL/GenBank/DDBJ whole genome shotgun (WGS) entry which is preliminary data.</text>
</comment>
<organism evidence="2 3">
    <name type="scientific">Azospirillum griseum</name>
    <dbReference type="NCBI Taxonomy" id="2496639"/>
    <lineage>
        <taxon>Bacteria</taxon>
        <taxon>Pseudomonadati</taxon>
        <taxon>Pseudomonadota</taxon>
        <taxon>Alphaproteobacteria</taxon>
        <taxon>Rhodospirillales</taxon>
        <taxon>Azospirillaceae</taxon>
        <taxon>Azospirillum</taxon>
    </lineage>
</organism>
<reference evidence="2 3" key="1">
    <citation type="submission" date="2018-12" db="EMBL/GenBank/DDBJ databases">
        <authorList>
            <person name="Yang Y."/>
        </authorList>
    </citation>
    <scope>NUCLEOTIDE SEQUENCE [LARGE SCALE GENOMIC DNA]</scope>
    <source>
        <strain evidence="2 3">L-25-5w-1</strain>
    </source>
</reference>
<dbReference type="Proteomes" id="UP000277007">
    <property type="component" value="Unassembled WGS sequence"/>
</dbReference>
<dbReference type="EMBL" id="RXMA01000004">
    <property type="protein sequence ID" value="RTR22577.1"/>
    <property type="molecule type" value="Genomic_DNA"/>
</dbReference>
<keyword evidence="3" id="KW-1185">Reference proteome</keyword>
<evidence type="ECO:0000256" key="1">
    <source>
        <dbReference type="SAM" id="MobiDB-lite"/>
    </source>
</evidence>
<dbReference type="OrthoDB" id="7376129at2"/>
<feature type="region of interest" description="Disordered" evidence="1">
    <location>
        <begin position="65"/>
        <end position="100"/>
    </location>
</feature>
<feature type="compositionally biased region" description="Low complexity" evidence="1">
    <location>
        <begin position="72"/>
        <end position="89"/>
    </location>
</feature>
<dbReference type="AlphaFoldDB" id="A0A3S0IH38"/>
<evidence type="ECO:0000313" key="2">
    <source>
        <dbReference type="EMBL" id="RTR22577.1"/>
    </source>
</evidence>
<name>A0A3S0IH38_9PROT</name>